<reference evidence="8" key="1">
    <citation type="submission" date="2025-08" db="UniProtKB">
        <authorList>
            <consortium name="RefSeq"/>
        </authorList>
    </citation>
    <scope>IDENTIFICATION</scope>
</reference>
<dbReference type="Gene3D" id="2.10.110.10">
    <property type="entry name" value="Cysteine Rich Protein"/>
    <property type="match status" value="1"/>
</dbReference>
<name>A0A2Y9QH37_TRIMA</name>
<feature type="compositionally biased region" description="Gly residues" evidence="5">
    <location>
        <begin position="318"/>
        <end position="330"/>
    </location>
</feature>
<dbReference type="InParanoid" id="A0A2Y9QH37"/>
<keyword evidence="1 4" id="KW-0479">Metal-binding</keyword>
<feature type="region of interest" description="Disordered" evidence="5">
    <location>
        <begin position="36"/>
        <end position="130"/>
    </location>
</feature>
<dbReference type="KEGG" id="tmu:101359605"/>
<dbReference type="InterPro" id="IPR052621">
    <property type="entry name" value="Cell_Prolif/Cornif_Regul"/>
</dbReference>
<dbReference type="InterPro" id="IPR001781">
    <property type="entry name" value="Znf_LIM"/>
</dbReference>
<feature type="compositionally biased region" description="Basic and acidic residues" evidence="5">
    <location>
        <begin position="441"/>
        <end position="454"/>
    </location>
</feature>
<organism evidence="7 8">
    <name type="scientific">Trichechus manatus latirostris</name>
    <name type="common">Florida manatee</name>
    <dbReference type="NCBI Taxonomy" id="127582"/>
    <lineage>
        <taxon>Eukaryota</taxon>
        <taxon>Metazoa</taxon>
        <taxon>Chordata</taxon>
        <taxon>Craniata</taxon>
        <taxon>Vertebrata</taxon>
        <taxon>Euteleostomi</taxon>
        <taxon>Mammalia</taxon>
        <taxon>Eutheria</taxon>
        <taxon>Afrotheria</taxon>
        <taxon>Sirenia</taxon>
        <taxon>Trichechidae</taxon>
        <taxon>Trichechus</taxon>
    </lineage>
</organism>
<feature type="compositionally biased region" description="Basic and acidic residues" evidence="5">
    <location>
        <begin position="385"/>
        <end position="405"/>
    </location>
</feature>
<evidence type="ECO:0000259" key="6">
    <source>
        <dbReference type="PROSITE" id="PS50023"/>
    </source>
</evidence>
<feature type="compositionally biased region" description="Low complexity" evidence="5">
    <location>
        <begin position="51"/>
        <end position="61"/>
    </location>
</feature>
<feature type="domain" description="LIM zinc-binding" evidence="6">
    <location>
        <begin position="579"/>
        <end position="641"/>
    </location>
</feature>
<gene>
    <name evidence="8" type="primary">ZNF185</name>
</gene>
<dbReference type="GO" id="GO:0046872">
    <property type="term" value="F:metal ion binding"/>
    <property type="evidence" value="ECO:0007669"/>
    <property type="project" value="UniProtKB-KW"/>
</dbReference>
<keyword evidence="7" id="KW-1185">Reference proteome</keyword>
<evidence type="ECO:0000256" key="5">
    <source>
        <dbReference type="SAM" id="MobiDB-lite"/>
    </source>
</evidence>
<feature type="compositionally biased region" description="Low complexity" evidence="5">
    <location>
        <begin position="147"/>
        <end position="161"/>
    </location>
</feature>
<feature type="compositionally biased region" description="Basic and acidic residues" evidence="5">
    <location>
        <begin position="36"/>
        <end position="46"/>
    </location>
</feature>
<keyword evidence="3 4" id="KW-0440">LIM domain</keyword>
<feature type="compositionally biased region" description="Low complexity" evidence="5">
    <location>
        <begin position="108"/>
        <end position="119"/>
    </location>
</feature>
<feature type="compositionally biased region" description="Basic and acidic residues" evidence="5">
    <location>
        <begin position="465"/>
        <end position="476"/>
    </location>
</feature>
<evidence type="ECO:0000256" key="3">
    <source>
        <dbReference type="ARBA" id="ARBA00023038"/>
    </source>
</evidence>
<dbReference type="Proteomes" id="UP000248480">
    <property type="component" value="Unplaced"/>
</dbReference>
<dbReference type="SMART" id="SM00132">
    <property type="entry name" value="LIM"/>
    <property type="match status" value="1"/>
</dbReference>
<dbReference type="AlphaFoldDB" id="A0A2Y9QH37"/>
<feature type="region of interest" description="Disordered" evidence="5">
    <location>
        <begin position="255"/>
        <end position="511"/>
    </location>
</feature>
<feature type="compositionally biased region" description="Basic and acidic residues" evidence="5">
    <location>
        <begin position="208"/>
        <end position="224"/>
    </location>
</feature>
<feature type="compositionally biased region" description="Low complexity" evidence="5">
    <location>
        <begin position="360"/>
        <end position="373"/>
    </location>
</feature>
<dbReference type="FunCoup" id="A0A2Y9QH37">
    <property type="interactions" value="225"/>
</dbReference>
<dbReference type="RefSeq" id="XP_023580791.1">
    <property type="nucleotide sequence ID" value="XM_023725023.1"/>
</dbReference>
<evidence type="ECO:0000256" key="2">
    <source>
        <dbReference type="ARBA" id="ARBA00022833"/>
    </source>
</evidence>
<dbReference type="PANTHER" id="PTHR15468:SF2">
    <property type="entry name" value="ZINC FINGER PROTEIN 185"/>
    <property type="match status" value="1"/>
</dbReference>
<dbReference type="PROSITE" id="PS50023">
    <property type="entry name" value="LIM_DOMAIN_2"/>
    <property type="match status" value="1"/>
</dbReference>
<feature type="region of interest" description="Disordered" evidence="5">
    <location>
        <begin position="146"/>
        <end position="228"/>
    </location>
</feature>
<sequence length="641" mass="68532">MSRPKGKPLPPGEEERNNVLKQMKVRTTLKGDKSWIVKHDESEGHTIELPSSRSRATSFSSPGEVQKARPPNTRAPTGYIIRGVFTKPVDSSSQPQQLFPKANGVPKSATASALRTASTGRPWPSSSGYKLTTEDYKKLAPYNVRRSSAGAAEEEAVPVSSDEQKRRSEAASSVVRKTAPREHSYVLSAAKKSASSPTQEPQAPVITKRVEVVDKDAPSEKSRDLPALARALPPLNSGRAEDIVCLQTMTPPVGLCLVAPDLEGPRSPPGHRDKEAPSPREPERDLVGEEAFKAPDLDSERCSSQPSDSHLASAAPGGWAGADGGSGRGGLCLAAPFAPLLDDRGVHGASSQCHEPGLMATSSSAPSASAGPAEGKSMQPEDLEDTKADEKGAFSGYEEQKDTTKPGEAWQEWPAALRGSQGEPAAPSPQPTDTSGPEEPSSPRRPEQLIELEGHSGSAFSGYVEQKDTTKAREAWQEWPAALRGSQGEPAAPSPQPTDDSGPEGPSSPRVPEQLIELEGHSSSKGRLFLKECADAGEVSSGKPSSSLYSGVSGGEDVFDAVEKPPHDNTPYSERTTERLCTYCNCEIRDCPKITLEHLGICCHEYCFKCGICTKPMGDLLDQIFIHQDTVHCGKCYEKLF</sequence>
<evidence type="ECO:0000256" key="1">
    <source>
        <dbReference type="ARBA" id="ARBA00022723"/>
    </source>
</evidence>
<feature type="compositionally biased region" description="Basic and acidic residues" evidence="5">
    <location>
        <begin position="270"/>
        <end position="301"/>
    </location>
</feature>
<evidence type="ECO:0000256" key="4">
    <source>
        <dbReference type="PROSITE-ProRule" id="PRU00125"/>
    </source>
</evidence>
<dbReference type="STRING" id="127582.A0A2Y9QH37"/>
<evidence type="ECO:0000313" key="7">
    <source>
        <dbReference type="Proteomes" id="UP000248480"/>
    </source>
</evidence>
<proteinExistence type="predicted"/>
<dbReference type="GeneID" id="101359605"/>
<keyword evidence="2 4" id="KW-0862">Zinc</keyword>
<feature type="region of interest" description="Disordered" evidence="5">
    <location>
        <begin position="1"/>
        <end position="22"/>
    </location>
</feature>
<dbReference type="CTD" id="7739"/>
<dbReference type="PANTHER" id="PTHR15468">
    <property type="entry name" value="ZNF185"/>
    <property type="match status" value="1"/>
</dbReference>
<dbReference type="PROSITE" id="PS00478">
    <property type="entry name" value="LIM_DOMAIN_1"/>
    <property type="match status" value="1"/>
</dbReference>
<accession>A0A2Y9QH37</accession>
<protein>
    <submittedName>
        <fullName evidence="8">Zinc finger protein 185</fullName>
    </submittedName>
</protein>
<evidence type="ECO:0000313" key="8">
    <source>
        <dbReference type="RefSeq" id="XP_023580791.1"/>
    </source>
</evidence>